<dbReference type="Gene3D" id="3.40.190.10">
    <property type="entry name" value="Periplasmic binding protein-like II"/>
    <property type="match status" value="2"/>
</dbReference>
<dbReference type="SUPFAM" id="SSF53850">
    <property type="entry name" value="Periplasmic binding protein-like II"/>
    <property type="match status" value="1"/>
</dbReference>
<proteinExistence type="predicted"/>
<dbReference type="InterPro" id="IPR015168">
    <property type="entry name" value="SsuA/THI5"/>
</dbReference>
<evidence type="ECO:0000256" key="2">
    <source>
        <dbReference type="SAM" id="SignalP"/>
    </source>
</evidence>
<feature type="compositionally biased region" description="Basic and acidic residues" evidence="1">
    <location>
        <begin position="26"/>
        <end position="47"/>
    </location>
</feature>
<keyword evidence="2" id="KW-0732">Signal</keyword>
<dbReference type="PANTHER" id="PTHR30024">
    <property type="entry name" value="ALIPHATIC SULFONATES-BINDING PROTEIN-RELATED"/>
    <property type="match status" value="1"/>
</dbReference>
<comment type="caution">
    <text evidence="4">The sequence shown here is derived from an EMBL/GenBank/DDBJ whole genome shotgun (WGS) entry which is preliminary data.</text>
</comment>
<feature type="region of interest" description="Disordered" evidence="1">
    <location>
        <begin position="363"/>
        <end position="383"/>
    </location>
</feature>
<dbReference type="Pfam" id="PF09084">
    <property type="entry name" value="NMT1"/>
    <property type="match status" value="1"/>
</dbReference>
<evidence type="ECO:0000313" key="5">
    <source>
        <dbReference type="Proteomes" id="UP000779049"/>
    </source>
</evidence>
<name>A0ABS7L5A1_9FIRM</name>
<organism evidence="4 5">
    <name type="scientific">Sellimonas caecigallum</name>
    <dbReference type="NCBI Taxonomy" id="2592333"/>
    <lineage>
        <taxon>Bacteria</taxon>
        <taxon>Bacillati</taxon>
        <taxon>Bacillota</taxon>
        <taxon>Clostridia</taxon>
        <taxon>Lachnospirales</taxon>
        <taxon>Lachnospiraceae</taxon>
        <taxon>Sellimonas</taxon>
    </lineage>
</organism>
<keyword evidence="5" id="KW-1185">Reference proteome</keyword>
<evidence type="ECO:0000256" key="1">
    <source>
        <dbReference type="SAM" id="MobiDB-lite"/>
    </source>
</evidence>
<dbReference type="PROSITE" id="PS51257">
    <property type="entry name" value="PROKAR_LIPOPROTEIN"/>
    <property type="match status" value="1"/>
</dbReference>
<sequence length="383" mass="42280">MKLKKVAAVAMVAVLAFSMAACGQNDSKDKAASGKTTESKNVERPEAVPEEDWEAMKKEPAFGTELQYLFNGGACVSAKYLAEQLGYYEEYGINATYVQGGSVVETVGTGKCMWGTDHIATMLVPVTNGVKMTFVCGAHIGCKSIYVPADSDIKTVQDLKGKRIAIHDGPGNSDQNISYRLLDEYGIDPTTEVEFPNIEDNAATVAAMENGEVDASIFSDYFVMANYKDKMRSICSITYSPEFQDEACCVTAMNTEFLKKNPVHAKYIVKAIKRAGEYARLQSEEAVQLMYDTDKMTGEKEVQQEFWDSLHFGLSDAFTEQALHEIAEDYLRLGIIEKKDLTVEEIMDMAWTEVCPDAEMEGLTVGDPVEPENPVLPIKQKGE</sequence>
<dbReference type="Proteomes" id="UP000779049">
    <property type="component" value="Unassembled WGS sequence"/>
</dbReference>
<evidence type="ECO:0000313" key="4">
    <source>
        <dbReference type="EMBL" id="MBY0758142.1"/>
    </source>
</evidence>
<evidence type="ECO:0000259" key="3">
    <source>
        <dbReference type="Pfam" id="PF09084"/>
    </source>
</evidence>
<feature type="chain" id="PRO_5047409423" evidence="2">
    <location>
        <begin position="24"/>
        <end position="383"/>
    </location>
</feature>
<feature type="signal peptide" evidence="2">
    <location>
        <begin position="1"/>
        <end position="23"/>
    </location>
</feature>
<feature type="region of interest" description="Disordered" evidence="1">
    <location>
        <begin position="25"/>
        <end position="52"/>
    </location>
</feature>
<dbReference type="EMBL" id="VIRV01000002">
    <property type="protein sequence ID" value="MBY0758142.1"/>
    <property type="molecule type" value="Genomic_DNA"/>
</dbReference>
<protein>
    <submittedName>
        <fullName evidence="4">ABC transporter substrate-binding protein</fullName>
    </submittedName>
</protein>
<reference evidence="4 5" key="1">
    <citation type="journal article" date="2020" name="New Microbes New Infect">
        <title>Sellimonas caecigallum sp. nov., description and genome sequence of a new member of the Sellimonas genus isolated from the cecum of feral chicken.</title>
        <authorList>
            <person name="Wongkuna S."/>
            <person name="Ghimire S."/>
            <person name="Antony L."/>
            <person name="Chankhamhaengdecha S."/>
            <person name="Janvilisri T."/>
            <person name="Scaria J."/>
        </authorList>
    </citation>
    <scope>NUCLEOTIDE SEQUENCE [LARGE SCALE GENOMIC DNA]</scope>
    <source>
        <strain evidence="4 5">SW451</strain>
    </source>
</reference>
<dbReference type="RefSeq" id="WP_221919395.1">
    <property type="nucleotide sequence ID" value="NZ_CP173660.1"/>
</dbReference>
<gene>
    <name evidence="4" type="ORF">FLB61_03340</name>
</gene>
<accession>A0ABS7L5A1</accession>
<feature type="domain" description="SsuA/THI5-like" evidence="3">
    <location>
        <begin position="80"/>
        <end position="286"/>
    </location>
</feature>